<dbReference type="EMBL" id="FUXM01000046">
    <property type="protein sequence ID" value="SKA24504.1"/>
    <property type="molecule type" value="Genomic_DNA"/>
</dbReference>
<dbReference type="AlphaFoldDB" id="A0A1T4S8D4"/>
<dbReference type="RefSeq" id="WP_078666482.1">
    <property type="nucleotide sequence ID" value="NZ_FUXM01000046.1"/>
</dbReference>
<protein>
    <submittedName>
        <fullName evidence="4">Predicted amidohydrolase</fullName>
    </submittedName>
</protein>
<evidence type="ECO:0000313" key="5">
    <source>
        <dbReference type="Proteomes" id="UP000189933"/>
    </source>
</evidence>
<proteinExistence type="inferred from homology"/>
<dbReference type="InterPro" id="IPR001110">
    <property type="entry name" value="UPF0012_CS"/>
</dbReference>
<dbReference type="Gene3D" id="3.60.110.10">
    <property type="entry name" value="Carbon-nitrogen hydrolase"/>
    <property type="match status" value="1"/>
</dbReference>
<reference evidence="5" key="1">
    <citation type="submission" date="2017-02" db="EMBL/GenBank/DDBJ databases">
        <authorList>
            <person name="Varghese N."/>
            <person name="Submissions S."/>
        </authorList>
    </citation>
    <scope>NUCLEOTIDE SEQUENCE [LARGE SCALE GENOMIC DNA]</scope>
    <source>
        <strain evidence="5">DSM 16521</strain>
    </source>
</reference>
<dbReference type="InterPro" id="IPR036526">
    <property type="entry name" value="C-N_Hydrolase_sf"/>
</dbReference>
<evidence type="ECO:0000259" key="3">
    <source>
        <dbReference type="PROSITE" id="PS50263"/>
    </source>
</evidence>
<evidence type="ECO:0000313" key="4">
    <source>
        <dbReference type="EMBL" id="SKA24504.1"/>
    </source>
</evidence>
<dbReference type="PROSITE" id="PS01227">
    <property type="entry name" value="UPF0012"/>
    <property type="match status" value="1"/>
</dbReference>
<keyword evidence="2 4" id="KW-0378">Hydrolase</keyword>
<gene>
    <name evidence="4" type="ORF">SAMN02745885_02510</name>
</gene>
<dbReference type="SUPFAM" id="SSF56317">
    <property type="entry name" value="Carbon-nitrogen hydrolase"/>
    <property type="match status" value="1"/>
</dbReference>
<dbReference type="InterPro" id="IPR003010">
    <property type="entry name" value="C-N_Hydrolase"/>
</dbReference>
<dbReference type="GO" id="GO:0006541">
    <property type="term" value="P:glutamine metabolic process"/>
    <property type="evidence" value="ECO:0007669"/>
    <property type="project" value="TreeGrafter"/>
</dbReference>
<dbReference type="CDD" id="cd07572">
    <property type="entry name" value="nit"/>
    <property type="match status" value="1"/>
</dbReference>
<feature type="domain" description="CN hydrolase" evidence="3">
    <location>
        <begin position="88"/>
        <end position="333"/>
    </location>
</feature>
<sequence length="359" mass="40404">MKREYHTPDVIVYWDSDLCTHSGNCVRALPRVFRPMERPWVKTDRAAAEEIIKAIDLCPSGALRYAIPPGSRLKPDECRGPGLKRDKLKLALLQMPVTTDKAANLETAARMLAEAAVQGAELAILPEMFNCPYQNDQFPLFAELEGEQTWQFLQEQAKKHGLILVGGSIPEKDEEGHLYNTCYVFGAEGRPLARHRKVHLFDVDIPGGQYFKESDTLRPGDKLTVFNTPYCRMGVMICYDLRFPEMARIMALQGARMVIVPGAFNLTTGPAHWELLLRSRAVDNQVFTVGVAPARDERASYVSYGHSMVVDPWGQVVGQLGAEPGLLTVELDLTRVDQVRQAMPLWQHRRPDLYTLKLT</sequence>
<evidence type="ECO:0000256" key="2">
    <source>
        <dbReference type="ARBA" id="ARBA00022801"/>
    </source>
</evidence>
<dbReference type="GO" id="GO:0050152">
    <property type="term" value="F:omega-amidase activity"/>
    <property type="evidence" value="ECO:0007669"/>
    <property type="project" value="TreeGrafter"/>
</dbReference>
<accession>A0A1T4S8D4</accession>
<dbReference type="PANTHER" id="PTHR23088">
    <property type="entry name" value="NITRILASE-RELATED"/>
    <property type="match status" value="1"/>
</dbReference>
<organism evidence="4 5">
    <name type="scientific">Carboxydocella sporoproducens DSM 16521</name>
    <dbReference type="NCBI Taxonomy" id="1121270"/>
    <lineage>
        <taxon>Bacteria</taxon>
        <taxon>Bacillati</taxon>
        <taxon>Bacillota</taxon>
        <taxon>Clostridia</taxon>
        <taxon>Eubacteriales</taxon>
        <taxon>Clostridiales Family XVI. Incertae Sedis</taxon>
        <taxon>Carboxydocella</taxon>
    </lineage>
</organism>
<name>A0A1T4S8D4_9FIRM</name>
<keyword evidence="5" id="KW-1185">Reference proteome</keyword>
<dbReference type="InterPro" id="IPR045254">
    <property type="entry name" value="Nit1/2_C-N_Hydrolase"/>
</dbReference>
<dbReference type="GO" id="GO:0006107">
    <property type="term" value="P:oxaloacetate metabolic process"/>
    <property type="evidence" value="ECO:0007669"/>
    <property type="project" value="TreeGrafter"/>
</dbReference>
<dbReference type="InterPro" id="IPR010693">
    <property type="entry name" value="Divergent_4Fe-4S_mono-cluster"/>
</dbReference>
<dbReference type="Pfam" id="PF06902">
    <property type="entry name" value="Fer4_19"/>
    <property type="match status" value="1"/>
</dbReference>
<dbReference type="SUPFAM" id="SSF54862">
    <property type="entry name" value="4Fe-4S ferredoxins"/>
    <property type="match status" value="1"/>
</dbReference>
<dbReference type="Proteomes" id="UP000189933">
    <property type="component" value="Unassembled WGS sequence"/>
</dbReference>
<dbReference type="GO" id="GO:0006528">
    <property type="term" value="P:asparagine metabolic process"/>
    <property type="evidence" value="ECO:0007669"/>
    <property type="project" value="TreeGrafter"/>
</dbReference>
<dbReference type="PANTHER" id="PTHR23088:SF30">
    <property type="entry name" value="OMEGA-AMIDASE NIT2"/>
    <property type="match status" value="1"/>
</dbReference>
<dbReference type="Gene3D" id="3.30.70.20">
    <property type="match status" value="1"/>
</dbReference>
<evidence type="ECO:0000256" key="1">
    <source>
        <dbReference type="ARBA" id="ARBA00010613"/>
    </source>
</evidence>
<dbReference type="Pfam" id="PF00795">
    <property type="entry name" value="CN_hydrolase"/>
    <property type="match status" value="1"/>
</dbReference>
<dbReference type="PROSITE" id="PS50263">
    <property type="entry name" value="CN_HYDROLASE"/>
    <property type="match status" value="1"/>
</dbReference>
<comment type="similarity">
    <text evidence="1">Belongs to the carbon-nitrogen hydrolase superfamily. NIT1/NIT2 family.</text>
</comment>